<gene>
    <name evidence="1" type="ORF">METZ01_LOCUS288797</name>
</gene>
<evidence type="ECO:0000313" key="1">
    <source>
        <dbReference type="EMBL" id="SVC35943.1"/>
    </source>
</evidence>
<proteinExistence type="predicted"/>
<dbReference type="Pfam" id="PF13578">
    <property type="entry name" value="Methyltransf_24"/>
    <property type="match status" value="1"/>
</dbReference>
<accession>A0A382LI81</accession>
<dbReference type="InterPro" id="IPR029063">
    <property type="entry name" value="SAM-dependent_MTases_sf"/>
</dbReference>
<dbReference type="EMBL" id="UINC01086988">
    <property type="protein sequence ID" value="SVC35943.1"/>
    <property type="molecule type" value="Genomic_DNA"/>
</dbReference>
<feature type="non-terminal residue" evidence="1">
    <location>
        <position position="149"/>
    </location>
</feature>
<dbReference type="AlphaFoldDB" id="A0A382LI81"/>
<organism evidence="1">
    <name type="scientific">marine metagenome</name>
    <dbReference type="NCBI Taxonomy" id="408172"/>
    <lineage>
        <taxon>unclassified sequences</taxon>
        <taxon>metagenomes</taxon>
        <taxon>ecological metagenomes</taxon>
    </lineage>
</organism>
<dbReference type="SUPFAM" id="SSF53335">
    <property type="entry name" value="S-adenosyl-L-methionine-dependent methyltransferases"/>
    <property type="match status" value="1"/>
</dbReference>
<sequence length="149" mass="16938">MKFEAVRDHLKDVPYMGVDEGWELYNFIIKNKPKTILELGHAHGASSIFMAAALDELGAGVIETVDLKAAEGRSPNLEKLAAELGLKPHIKISREINSYTWFLKKKIEEQTKENFCNPIYDFCFVDGPKNWTIDGFSFFLTNKLLRENG</sequence>
<protein>
    <recommendedName>
        <fullName evidence="2">Class I SAM-dependent methyltransferase</fullName>
    </recommendedName>
</protein>
<name>A0A382LI81_9ZZZZ</name>
<evidence type="ECO:0008006" key="2">
    <source>
        <dbReference type="Google" id="ProtNLM"/>
    </source>
</evidence>
<dbReference type="Gene3D" id="3.40.50.150">
    <property type="entry name" value="Vaccinia Virus protein VP39"/>
    <property type="match status" value="1"/>
</dbReference>
<reference evidence="1" key="1">
    <citation type="submission" date="2018-05" db="EMBL/GenBank/DDBJ databases">
        <authorList>
            <person name="Lanie J.A."/>
            <person name="Ng W.-L."/>
            <person name="Kazmierczak K.M."/>
            <person name="Andrzejewski T.M."/>
            <person name="Davidsen T.M."/>
            <person name="Wayne K.J."/>
            <person name="Tettelin H."/>
            <person name="Glass J.I."/>
            <person name="Rusch D."/>
            <person name="Podicherti R."/>
            <person name="Tsui H.-C.T."/>
            <person name="Winkler M.E."/>
        </authorList>
    </citation>
    <scope>NUCLEOTIDE SEQUENCE</scope>
</reference>